<dbReference type="PROSITE" id="PS50600">
    <property type="entry name" value="ULP_PROTEASE"/>
    <property type="match status" value="1"/>
</dbReference>
<evidence type="ECO:0000313" key="7">
    <source>
        <dbReference type="EMBL" id="EPS63962.1"/>
    </source>
</evidence>
<dbReference type="Pfam" id="PF02902">
    <property type="entry name" value="Peptidase_C48"/>
    <property type="match status" value="1"/>
</dbReference>
<evidence type="ECO:0000256" key="5">
    <source>
        <dbReference type="SAM" id="MobiDB-lite"/>
    </source>
</evidence>
<dbReference type="AlphaFoldDB" id="S8DVM8"/>
<dbReference type="EMBL" id="AUSU01005134">
    <property type="protein sequence ID" value="EPS63962.1"/>
    <property type="molecule type" value="Genomic_DNA"/>
</dbReference>
<reference evidence="7 8" key="1">
    <citation type="journal article" date="2013" name="BMC Genomics">
        <title>The miniature genome of a carnivorous plant Genlisea aurea contains a low number of genes and short non-coding sequences.</title>
        <authorList>
            <person name="Leushkin E.V."/>
            <person name="Sutormin R.A."/>
            <person name="Nabieva E.R."/>
            <person name="Penin A.A."/>
            <person name="Kondrashov A.S."/>
            <person name="Logacheva M.D."/>
        </authorList>
    </citation>
    <scope>NUCLEOTIDE SEQUENCE [LARGE SCALE GENOMIC DNA]</scope>
</reference>
<evidence type="ECO:0000256" key="2">
    <source>
        <dbReference type="ARBA" id="ARBA00022670"/>
    </source>
</evidence>
<comment type="caution">
    <text evidence="7">The sequence shown here is derived from an EMBL/GenBank/DDBJ whole genome shotgun (WGS) entry which is preliminary data.</text>
</comment>
<feature type="compositionally biased region" description="Basic and acidic residues" evidence="5">
    <location>
        <begin position="157"/>
        <end position="171"/>
    </location>
</feature>
<gene>
    <name evidence="7" type="ORF">M569_10820</name>
</gene>
<protein>
    <recommendedName>
        <fullName evidence="6">Ubiquitin-like protease family profile domain-containing protein</fullName>
    </recommendedName>
</protein>
<organism evidence="7 8">
    <name type="scientific">Genlisea aurea</name>
    <dbReference type="NCBI Taxonomy" id="192259"/>
    <lineage>
        <taxon>Eukaryota</taxon>
        <taxon>Viridiplantae</taxon>
        <taxon>Streptophyta</taxon>
        <taxon>Embryophyta</taxon>
        <taxon>Tracheophyta</taxon>
        <taxon>Spermatophyta</taxon>
        <taxon>Magnoliopsida</taxon>
        <taxon>eudicotyledons</taxon>
        <taxon>Gunneridae</taxon>
        <taxon>Pentapetalae</taxon>
        <taxon>asterids</taxon>
        <taxon>lamiids</taxon>
        <taxon>Lamiales</taxon>
        <taxon>Lentibulariaceae</taxon>
        <taxon>Genlisea</taxon>
    </lineage>
</organism>
<feature type="region of interest" description="Disordered" evidence="5">
    <location>
        <begin position="118"/>
        <end position="171"/>
    </location>
</feature>
<dbReference type="GO" id="GO:0006508">
    <property type="term" value="P:proteolysis"/>
    <property type="evidence" value="ECO:0007669"/>
    <property type="project" value="UniProtKB-KW"/>
</dbReference>
<accession>S8DVM8</accession>
<dbReference type="GO" id="GO:0008234">
    <property type="term" value="F:cysteine-type peptidase activity"/>
    <property type="evidence" value="ECO:0007669"/>
    <property type="project" value="UniProtKB-KW"/>
</dbReference>
<dbReference type="Gene3D" id="1.10.418.20">
    <property type="match status" value="1"/>
</dbReference>
<dbReference type="PANTHER" id="PTHR46915">
    <property type="entry name" value="UBIQUITIN-LIKE PROTEASE 4-RELATED"/>
    <property type="match status" value="1"/>
</dbReference>
<proteinExistence type="inferred from homology"/>
<dbReference type="Gene3D" id="3.30.310.130">
    <property type="entry name" value="Ubiquitin-related"/>
    <property type="match status" value="1"/>
</dbReference>
<evidence type="ECO:0000256" key="1">
    <source>
        <dbReference type="ARBA" id="ARBA00005234"/>
    </source>
</evidence>
<feature type="domain" description="Ubiquitin-like protease family profile" evidence="6">
    <location>
        <begin position="177"/>
        <end position="371"/>
    </location>
</feature>
<comment type="similarity">
    <text evidence="1">Belongs to the peptidase C48 family.</text>
</comment>
<evidence type="ECO:0000313" key="8">
    <source>
        <dbReference type="Proteomes" id="UP000015453"/>
    </source>
</evidence>
<feature type="non-terminal residue" evidence="7">
    <location>
        <position position="387"/>
    </location>
</feature>
<keyword evidence="2" id="KW-0645">Protease</keyword>
<sequence length="387" mass="44751">MAEETGGKRQKLGIELDFDKLLPSGDADDEPPLLVIQRNPQKSKLLSELMDEGTDDCGLERDIKGMTDDELKVKTARPTVNAVPLHRLMCPNATKSFSDQLSVLNADCQNKHLPRKICMSSRPSPFRSPYHIADNNDDDPREDMEQSPSSLSSSFSRRSEKDASDDSLPKRDDPEAIEIYYSDLENLAPESYLSSTIMNFYIRYLQKPTYNTENKLRDYHFFNTYFYEKLKGAVLINKVDCREAAFVKFRRWWKGVNIFEKAFIFLPIYEKEHWSLVIITIPSKETGSKVVIYHLDSLGFHASQPVFRDVKRFLVEEWKFLRKEGSIIRVPVSDHLWENLPRRINDKAVEVPQQSNVYDCGLFVLYFMERFIEASSSSEKEDALAMV</sequence>
<evidence type="ECO:0000259" key="6">
    <source>
        <dbReference type="PROSITE" id="PS50600"/>
    </source>
</evidence>
<feature type="compositionally biased region" description="Low complexity" evidence="5">
    <location>
        <begin position="147"/>
        <end position="156"/>
    </location>
</feature>
<evidence type="ECO:0000256" key="3">
    <source>
        <dbReference type="ARBA" id="ARBA00022801"/>
    </source>
</evidence>
<keyword evidence="4" id="KW-0788">Thiol protease</keyword>
<dbReference type="InterPro" id="IPR003653">
    <property type="entry name" value="Peptidase_C48_C"/>
</dbReference>
<keyword evidence="8" id="KW-1185">Reference proteome</keyword>
<dbReference type="OrthoDB" id="442460at2759"/>
<name>S8DVM8_9LAMI</name>
<dbReference type="Proteomes" id="UP000015453">
    <property type="component" value="Unassembled WGS sequence"/>
</dbReference>
<keyword evidence="3" id="KW-0378">Hydrolase</keyword>
<dbReference type="GO" id="GO:0016926">
    <property type="term" value="P:protein desumoylation"/>
    <property type="evidence" value="ECO:0007669"/>
    <property type="project" value="UniProtKB-ARBA"/>
</dbReference>
<evidence type="ECO:0000256" key="4">
    <source>
        <dbReference type="ARBA" id="ARBA00022807"/>
    </source>
</evidence>
<dbReference type="PANTHER" id="PTHR46915:SF2">
    <property type="entry name" value="UBIQUITIN-LIKE PROTEASE 4"/>
    <property type="match status" value="1"/>
</dbReference>
<dbReference type="InterPro" id="IPR038765">
    <property type="entry name" value="Papain-like_cys_pep_sf"/>
</dbReference>
<dbReference type="SUPFAM" id="SSF54001">
    <property type="entry name" value="Cysteine proteinases"/>
    <property type="match status" value="1"/>
</dbReference>